<gene>
    <name evidence="4" type="primary">mdtE</name>
    <name evidence="4" type="ORF">IMCC3135_24340</name>
</gene>
<dbReference type="EMBL" id="CP018632">
    <property type="protein sequence ID" value="ASJ74935.1"/>
    <property type="molecule type" value="Genomic_DNA"/>
</dbReference>
<dbReference type="KEGG" id="gai:IMCC3135_24340"/>
<sequence>MKKHDDTNCGLTIQAHPQRKWPAKETWKQNVVLAFSTVLSVGALMTGLVPSSRASLEVLSDMDCVIEPSASIELGSAVSGLIAASYYDRSDYVAKGTVMAQLESDVERVTLAIAEESASSSTAVELRKLTAAFGERTHVRNQKLLKTSGVSRQVIDQMSTEARIAALQVVQEQESVRLARLEVVRAKASLARREIRSPISGSVVQAYKSAGEYVDGDPVYQIAQLDPLHVEVIVPIEYLGNLSTGMTAAIRIDVPGFENNVLSGEVRRIDAVADAASATYGVRLILENPDMKIPSGVRCQIDFLAS</sequence>
<dbReference type="Gene3D" id="1.10.287.470">
    <property type="entry name" value="Helix hairpin bin"/>
    <property type="match status" value="1"/>
</dbReference>
<keyword evidence="2" id="KW-0812">Transmembrane</keyword>
<dbReference type="PANTHER" id="PTHR30469">
    <property type="entry name" value="MULTIDRUG RESISTANCE PROTEIN MDTA"/>
    <property type="match status" value="1"/>
</dbReference>
<dbReference type="RefSeq" id="WP_157736240.1">
    <property type="nucleotide sequence ID" value="NZ_CP018632.1"/>
</dbReference>
<dbReference type="InterPro" id="IPR058792">
    <property type="entry name" value="Beta-barrel_RND_2"/>
</dbReference>
<dbReference type="GO" id="GO:0015562">
    <property type="term" value="F:efflux transmembrane transporter activity"/>
    <property type="evidence" value="ECO:0007669"/>
    <property type="project" value="TreeGrafter"/>
</dbReference>
<reference evidence="4 5" key="1">
    <citation type="submission" date="2016-12" db="EMBL/GenBank/DDBJ databases">
        <authorList>
            <person name="Song W.-J."/>
            <person name="Kurnit D.M."/>
        </authorList>
    </citation>
    <scope>NUCLEOTIDE SEQUENCE [LARGE SCALE GENOMIC DNA]</scope>
    <source>
        <strain evidence="4 5">IMCC3135</strain>
    </source>
</reference>
<evidence type="ECO:0000256" key="2">
    <source>
        <dbReference type="SAM" id="Phobius"/>
    </source>
</evidence>
<dbReference type="OrthoDB" id="9806939at2"/>
<evidence type="ECO:0000256" key="1">
    <source>
        <dbReference type="ARBA" id="ARBA00009477"/>
    </source>
</evidence>
<keyword evidence="5" id="KW-1185">Reference proteome</keyword>
<feature type="domain" description="CusB-like beta-barrel" evidence="3">
    <location>
        <begin position="230"/>
        <end position="303"/>
    </location>
</feature>
<evidence type="ECO:0000313" key="4">
    <source>
        <dbReference type="EMBL" id="ASJ74935.1"/>
    </source>
</evidence>
<keyword evidence="2" id="KW-0472">Membrane</keyword>
<dbReference type="NCBIfam" id="TIGR01730">
    <property type="entry name" value="RND_mfp"/>
    <property type="match status" value="1"/>
</dbReference>
<dbReference type="Gene3D" id="2.40.50.100">
    <property type="match status" value="1"/>
</dbReference>
<dbReference type="AlphaFoldDB" id="A0A2Z2NWX7"/>
<dbReference type="Proteomes" id="UP000250079">
    <property type="component" value="Chromosome"/>
</dbReference>
<feature type="transmembrane region" description="Helical" evidence="2">
    <location>
        <begin position="31"/>
        <end position="49"/>
    </location>
</feature>
<organism evidence="4 5">
    <name type="scientific">Granulosicoccus antarcticus IMCC3135</name>
    <dbReference type="NCBI Taxonomy" id="1192854"/>
    <lineage>
        <taxon>Bacteria</taxon>
        <taxon>Pseudomonadati</taxon>
        <taxon>Pseudomonadota</taxon>
        <taxon>Gammaproteobacteria</taxon>
        <taxon>Chromatiales</taxon>
        <taxon>Granulosicoccaceae</taxon>
        <taxon>Granulosicoccus</taxon>
    </lineage>
</organism>
<dbReference type="PANTHER" id="PTHR30469:SF15">
    <property type="entry name" value="HLYD FAMILY OF SECRETION PROTEINS"/>
    <property type="match status" value="1"/>
</dbReference>
<comment type="similarity">
    <text evidence="1">Belongs to the membrane fusion protein (MFP) (TC 8.A.1) family.</text>
</comment>
<dbReference type="InterPro" id="IPR006143">
    <property type="entry name" value="RND_pump_MFP"/>
</dbReference>
<evidence type="ECO:0000313" key="5">
    <source>
        <dbReference type="Proteomes" id="UP000250079"/>
    </source>
</evidence>
<proteinExistence type="inferred from homology"/>
<evidence type="ECO:0000259" key="3">
    <source>
        <dbReference type="Pfam" id="PF25954"/>
    </source>
</evidence>
<name>A0A2Z2NWX7_9GAMM</name>
<dbReference type="SUPFAM" id="SSF111369">
    <property type="entry name" value="HlyD-like secretion proteins"/>
    <property type="match status" value="1"/>
</dbReference>
<keyword evidence="2" id="KW-1133">Transmembrane helix</keyword>
<accession>A0A2Z2NWX7</accession>
<protein>
    <submittedName>
        <fullName evidence="4">Multidrug resistance protein MdtE</fullName>
    </submittedName>
</protein>
<dbReference type="Pfam" id="PF25954">
    <property type="entry name" value="Beta-barrel_RND_2"/>
    <property type="match status" value="1"/>
</dbReference>
<dbReference type="GO" id="GO:1990281">
    <property type="term" value="C:efflux pump complex"/>
    <property type="evidence" value="ECO:0007669"/>
    <property type="project" value="TreeGrafter"/>
</dbReference>
<dbReference type="Gene3D" id="2.40.30.170">
    <property type="match status" value="1"/>
</dbReference>